<organism evidence="1 2">
    <name type="scientific">Botrytis paeoniae</name>
    <dbReference type="NCBI Taxonomy" id="278948"/>
    <lineage>
        <taxon>Eukaryota</taxon>
        <taxon>Fungi</taxon>
        <taxon>Dikarya</taxon>
        <taxon>Ascomycota</taxon>
        <taxon>Pezizomycotina</taxon>
        <taxon>Leotiomycetes</taxon>
        <taxon>Helotiales</taxon>
        <taxon>Sclerotiniaceae</taxon>
        <taxon>Botrytis</taxon>
    </lineage>
</organism>
<accession>A0A4Z1FGF8</accession>
<evidence type="ECO:0000313" key="1">
    <source>
        <dbReference type="EMBL" id="TGO22379.1"/>
    </source>
</evidence>
<reference evidence="1 2" key="1">
    <citation type="submission" date="2017-12" db="EMBL/GenBank/DDBJ databases">
        <title>Comparative genomics of Botrytis spp.</title>
        <authorList>
            <person name="Valero-Jimenez C.A."/>
            <person name="Tapia P."/>
            <person name="Veloso J."/>
            <person name="Silva-Moreno E."/>
            <person name="Staats M."/>
            <person name="Valdes J.H."/>
            <person name="Van Kan J.A.L."/>
        </authorList>
    </citation>
    <scope>NUCLEOTIDE SEQUENCE [LARGE SCALE GENOMIC DNA]</scope>
    <source>
        <strain evidence="1 2">Bp0003</strain>
    </source>
</reference>
<keyword evidence="2" id="KW-1185">Reference proteome</keyword>
<dbReference type="AlphaFoldDB" id="A0A4Z1FGF8"/>
<gene>
    <name evidence="1" type="ORF">BPAE_0170g00120</name>
</gene>
<proteinExistence type="predicted"/>
<evidence type="ECO:0000313" key="2">
    <source>
        <dbReference type="Proteomes" id="UP000297910"/>
    </source>
</evidence>
<protein>
    <submittedName>
        <fullName evidence="1">Uncharacterized protein</fullName>
    </submittedName>
</protein>
<dbReference type="EMBL" id="PQXI01000170">
    <property type="protein sequence ID" value="TGO22379.1"/>
    <property type="molecule type" value="Genomic_DNA"/>
</dbReference>
<comment type="caution">
    <text evidence="1">The sequence shown here is derived from an EMBL/GenBank/DDBJ whole genome shotgun (WGS) entry which is preliminary data.</text>
</comment>
<dbReference type="Proteomes" id="UP000297910">
    <property type="component" value="Unassembled WGS sequence"/>
</dbReference>
<sequence>MSTAKSGARQICRSLQSTYSSGCTECNAQYRTRNLQVIDRLDYAEALSIHEAKTIAKSYADAIKDDLKYLRRMVTAHGNTDINRWRKKSREKRTKTLQAAFPRIFPTRWNLFHVHYDYANATWQLTREF</sequence>
<name>A0A4Z1FGF8_9HELO</name>